<dbReference type="PANTHER" id="PTHR34644">
    <property type="entry name" value="SINGLE-PASS MEMBRANE AND COILED-COIL DOMAIN-CONTAINING PROTEIN 4"/>
    <property type="match status" value="1"/>
</dbReference>
<dbReference type="EMBL" id="HACA01008826">
    <property type="protein sequence ID" value="CDW26187.1"/>
    <property type="molecule type" value="Transcribed_RNA"/>
</dbReference>
<comment type="subcellular location">
    <subcellularLocation>
        <location evidence="1">Membrane</location>
        <topology evidence="1">Single-pass membrane protein</topology>
    </subcellularLocation>
</comment>
<feature type="transmembrane region" description="Helical" evidence="9">
    <location>
        <begin position="29"/>
        <end position="50"/>
    </location>
</feature>
<dbReference type="AlphaFoldDB" id="A0A0K2TKK6"/>
<evidence type="ECO:0000256" key="6">
    <source>
        <dbReference type="ARBA" id="ARBA00023054"/>
    </source>
</evidence>
<dbReference type="GO" id="GO:0016020">
    <property type="term" value="C:membrane"/>
    <property type="evidence" value="ECO:0007669"/>
    <property type="project" value="UniProtKB-SubCell"/>
</dbReference>
<proteinExistence type="inferred from homology"/>
<keyword evidence="7 9" id="KW-0472">Membrane</keyword>
<dbReference type="OMA" id="FFIYANT"/>
<keyword evidence="4 9" id="KW-0812">Transmembrane</keyword>
<dbReference type="InterPro" id="IPR027960">
    <property type="entry name" value="DUF4519"/>
</dbReference>
<evidence type="ECO:0000256" key="2">
    <source>
        <dbReference type="ARBA" id="ARBA00009202"/>
    </source>
</evidence>
<feature type="compositionally biased region" description="Basic and acidic residues" evidence="8">
    <location>
        <begin position="7"/>
        <end position="21"/>
    </location>
</feature>
<evidence type="ECO:0000256" key="9">
    <source>
        <dbReference type="SAM" id="Phobius"/>
    </source>
</evidence>
<feature type="region of interest" description="Disordered" evidence="8">
    <location>
        <begin position="1"/>
        <end position="21"/>
    </location>
</feature>
<keyword evidence="6" id="KW-0175">Coiled coil</keyword>
<protein>
    <recommendedName>
        <fullName evidence="3">Single-pass membrane and coiled-coil domain-containing protein 4 homolog</fullName>
    </recommendedName>
</protein>
<evidence type="ECO:0000256" key="4">
    <source>
        <dbReference type="ARBA" id="ARBA00022692"/>
    </source>
</evidence>
<sequence>MRQLKGKSKENTKEKKERRREFLENKEKAFTVALPALGAVFILIVVFIYIQTRPKSILD</sequence>
<accession>A0A0K2TKK6</accession>
<dbReference type="PANTHER" id="PTHR34644:SF2">
    <property type="entry name" value="SINGLE-PASS MEMBRANE AND COILED-COIL DOMAIN-CONTAINING PROTEIN 4"/>
    <property type="match status" value="1"/>
</dbReference>
<comment type="similarity">
    <text evidence="2">Belongs to the SMCO4 family.</text>
</comment>
<organism evidence="10">
    <name type="scientific">Lepeophtheirus salmonis</name>
    <name type="common">Salmon louse</name>
    <name type="synonym">Caligus salmonis</name>
    <dbReference type="NCBI Taxonomy" id="72036"/>
    <lineage>
        <taxon>Eukaryota</taxon>
        <taxon>Metazoa</taxon>
        <taxon>Ecdysozoa</taxon>
        <taxon>Arthropoda</taxon>
        <taxon>Crustacea</taxon>
        <taxon>Multicrustacea</taxon>
        <taxon>Hexanauplia</taxon>
        <taxon>Copepoda</taxon>
        <taxon>Siphonostomatoida</taxon>
        <taxon>Caligidae</taxon>
        <taxon>Lepeophtheirus</taxon>
    </lineage>
</organism>
<name>A0A0K2TKK6_LEPSM</name>
<evidence type="ECO:0000313" key="10">
    <source>
        <dbReference type="EMBL" id="CDW26187.1"/>
    </source>
</evidence>
<reference evidence="10" key="1">
    <citation type="submission" date="2014-05" db="EMBL/GenBank/DDBJ databases">
        <authorList>
            <person name="Chronopoulou M."/>
        </authorList>
    </citation>
    <scope>NUCLEOTIDE SEQUENCE</scope>
    <source>
        <tissue evidence="10">Whole organism</tissue>
    </source>
</reference>
<evidence type="ECO:0000256" key="3">
    <source>
        <dbReference type="ARBA" id="ARBA00017028"/>
    </source>
</evidence>
<evidence type="ECO:0000256" key="5">
    <source>
        <dbReference type="ARBA" id="ARBA00022989"/>
    </source>
</evidence>
<keyword evidence="5 9" id="KW-1133">Transmembrane helix</keyword>
<dbReference type="Pfam" id="PF15012">
    <property type="entry name" value="DUF4519"/>
    <property type="match status" value="1"/>
</dbReference>
<evidence type="ECO:0000256" key="8">
    <source>
        <dbReference type="SAM" id="MobiDB-lite"/>
    </source>
</evidence>
<evidence type="ECO:0000256" key="7">
    <source>
        <dbReference type="ARBA" id="ARBA00023136"/>
    </source>
</evidence>
<evidence type="ECO:0000256" key="1">
    <source>
        <dbReference type="ARBA" id="ARBA00004167"/>
    </source>
</evidence>